<reference evidence="1 2" key="2">
    <citation type="journal article" date="2022" name="Mol. Ecol. Resour.">
        <title>The genomes of chicory, endive, great burdock and yacon provide insights into Asteraceae paleo-polyploidization history and plant inulin production.</title>
        <authorList>
            <person name="Fan W."/>
            <person name="Wang S."/>
            <person name="Wang H."/>
            <person name="Wang A."/>
            <person name="Jiang F."/>
            <person name="Liu H."/>
            <person name="Zhao H."/>
            <person name="Xu D."/>
            <person name="Zhang Y."/>
        </authorList>
    </citation>
    <scope>NUCLEOTIDE SEQUENCE [LARGE SCALE GENOMIC DNA]</scope>
    <source>
        <strain evidence="2">cv. Punajuju</strain>
        <tissue evidence="1">Leaves</tissue>
    </source>
</reference>
<keyword evidence="2" id="KW-1185">Reference proteome</keyword>
<comment type="caution">
    <text evidence="1">The sequence shown here is derived from an EMBL/GenBank/DDBJ whole genome shotgun (WGS) entry which is preliminary data.</text>
</comment>
<gene>
    <name evidence="1" type="ORF">L2E82_48451</name>
</gene>
<sequence>MAITRSMDRARRMAVKHYRLIQAHDQLIDLHNPTPVSLSIPFVCGNCLKRTITVEVNLNEERRFEKTKEVVDGFTWEISADNDGSWSLFDEEDEEEDDEDEADDEAENEDEEDDDSTHNYNLDEEMDADDEDEEDDEDENEDEEDDEDENEDEEDDDYQHNYDLDEEHDTELDPNFDDEAEFVPDEEYYQGEDEDDGEAGGYFPSCTGLCINVVEF</sequence>
<protein>
    <submittedName>
        <fullName evidence="1">Uncharacterized protein</fullName>
    </submittedName>
</protein>
<name>A0ACB8YYA3_CICIN</name>
<dbReference type="EMBL" id="CM042017">
    <property type="protein sequence ID" value="KAI3690426.1"/>
    <property type="molecule type" value="Genomic_DNA"/>
</dbReference>
<dbReference type="Proteomes" id="UP001055811">
    <property type="component" value="Linkage Group LG09"/>
</dbReference>
<evidence type="ECO:0000313" key="2">
    <source>
        <dbReference type="Proteomes" id="UP001055811"/>
    </source>
</evidence>
<accession>A0ACB8YYA3</accession>
<proteinExistence type="predicted"/>
<reference evidence="2" key="1">
    <citation type="journal article" date="2022" name="Mol. Ecol. Resour.">
        <title>The genomes of chicory, endive, great burdock and yacon provide insights into Asteraceae palaeo-polyploidization history and plant inulin production.</title>
        <authorList>
            <person name="Fan W."/>
            <person name="Wang S."/>
            <person name="Wang H."/>
            <person name="Wang A."/>
            <person name="Jiang F."/>
            <person name="Liu H."/>
            <person name="Zhao H."/>
            <person name="Xu D."/>
            <person name="Zhang Y."/>
        </authorList>
    </citation>
    <scope>NUCLEOTIDE SEQUENCE [LARGE SCALE GENOMIC DNA]</scope>
    <source>
        <strain evidence="2">cv. Punajuju</strain>
    </source>
</reference>
<organism evidence="1 2">
    <name type="scientific">Cichorium intybus</name>
    <name type="common">Chicory</name>
    <dbReference type="NCBI Taxonomy" id="13427"/>
    <lineage>
        <taxon>Eukaryota</taxon>
        <taxon>Viridiplantae</taxon>
        <taxon>Streptophyta</taxon>
        <taxon>Embryophyta</taxon>
        <taxon>Tracheophyta</taxon>
        <taxon>Spermatophyta</taxon>
        <taxon>Magnoliopsida</taxon>
        <taxon>eudicotyledons</taxon>
        <taxon>Gunneridae</taxon>
        <taxon>Pentapetalae</taxon>
        <taxon>asterids</taxon>
        <taxon>campanulids</taxon>
        <taxon>Asterales</taxon>
        <taxon>Asteraceae</taxon>
        <taxon>Cichorioideae</taxon>
        <taxon>Cichorieae</taxon>
        <taxon>Cichoriinae</taxon>
        <taxon>Cichorium</taxon>
    </lineage>
</organism>
<evidence type="ECO:0000313" key="1">
    <source>
        <dbReference type="EMBL" id="KAI3690426.1"/>
    </source>
</evidence>